<name>A0A1H7KV65_9PROT</name>
<sequence>MNMCQRLLGSLLFGPVELFSNGKVLQLITSRVLVI</sequence>
<reference evidence="1 2" key="1">
    <citation type="submission" date="2016-10" db="EMBL/GenBank/DDBJ databases">
        <authorList>
            <person name="de Groot N.N."/>
        </authorList>
    </citation>
    <scope>NUCLEOTIDE SEQUENCE [LARGE SCALE GENOMIC DNA]</scope>
    <source>
        <strain evidence="1 2">Nv1</strain>
    </source>
</reference>
<evidence type="ECO:0000313" key="2">
    <source>
        <dbReference type="Proteomes" id="UP000198620"/>
    </source>
</evidence>
<dbReference type="Proteomes" id="UP000198620">
    <property type="component" value="Unassembled WGS sequence"/>
</dbReference>
<proteinExistence type="predicted"/>
<dbReference type="AlphaFoldDB" id="A0A1H7KV65"/>
<accession>A0A1H7KV65</accession>
<organism evidence="1 2">
    <name type="scientific">Nitrosovibrio tenuis</name>
    <dbReference type="NCBI Taxonomy" id="1233"/>
    <lineage>
        <taxon>Bacteria</taxon>
        <taxon>Pseudomonadati</taxon>
        <taxon>Pseudomonadota</taxon>
        <taxon>Betaproteobacteria</taxon>
        <taxon>Nitrosomonadales</taxon>
        <taxon>Nitrosomonadaceae</taxon>
        <taxon>Nitrosovibrio</taxon>
    </lineage>
</organism>
<keyword evidence="2" id="KW-1185">Reference proteome</keyword>
<protein>
    <submittedName>
        <fullName evidence="1">Uncharacterized protein</fullName>
    </submittedName>
</protein>
<dbReference type="EMBL" id="FOBH01000003">
    <property type="protein sequence ID" value="SEK90658.1"/>
    <property type="molecule type" value="Genomic_DNA"/>
</dbReference>
<gene>
    <name evidence="1" type="ORF">SAMN05216387_103350</name>
</gene>
<evidence type="ECO:0000313" key="1">
    <source>
        <dbReference type="EMBL" id="SEK90658.1"/>
    </source>
</evidence>